<dbReference type="GO" id="GO:0005737">
    <property type="term" value="C:cytoplasm"/>
    <property type="evidence" value="ECO:0007669"/>
    <property type="project" value="UniProtKB-SubCell"/>
</dbReference>
<dbReference type="PANTHER" id="PTHR18849:SF0">
    <property type="entry name" value="CILIA- AND FLAGELLA-ASSOCIATED PROTEIN 410-RELATED"/>
    <property type="match status" value="1"/>
</dbReference>
<dbReference type="Gene3D" id="3.80.10.10">
    <property type="entry name" value="Ribonuclease Inhibitor"/>
    <property type="match status" value="1"/>
</dbReference>
<dbReference type="InterPro" id="IPR032675">
    <property type="entry name" value="LRR_dom_sf"/>
</dbReference>
<proteinExistence type="inferred from homology"/>
<dbReference type="Proteomes" id="UP001562425">
    <property type="component" value="Unassembled WGS sequence"/>
</dbReference>
<dbReference type="PANTHER" id="PTHR18849">
    <property type="entry name" value="LEUCINE RICH REPEAT PROTEIN"/>
    <property type="match status" value="1"/>
</dbReference>
<dbReference type="AlphaFoldDB" id="A0ABD1DY56"/>
<keyword evidence="6" id="KW-0969">Cilium</keyword>
<comment type="caution">
    <text evidence="10">The sequence shown here is derived from an EMBL/GenBank/DDBJ whole genome shotgun (WGS) entry which is preliminary data.</text>
</comment>
<keyword evidence="4" id="KW-0433">Leucine-rich repeat</keyword>
<dbReference type="Pfam" id="PF23602">
    <property type="entry name" value="CS_DNAAF11_C"/>
    <property type="match status" value="1"/>
</dbReference>
<keyword evidence="7" id="KW-0966">Cell projection</keyword>
<protein>
    <recommendedName>
        <fullName evidence="9">Dynein axonemal assembly factor 11-like CS domain-containing protein</fullName>
    </recommendedName>
</protein>
<name>A0ABD1DY56_CULPP</name>
<evidence type="ECO:0000256" key="7">
    <source>
        <dbReference type="ARBA" id="ARBA00023273"/>
    </source>
</evidence>
<evidence type="ECO:0000256" key="5">
    <source>
        <dbReference type="ARBA" id="ARBA00022737"/>
    </source>
</evidence>
<organism evidence="10 11">
    <name type="scientific">Culex pipiens pipiens</name>
    <name type="common">Northern house mosquito</name>
    <dbReference type="NCBI Taxonomy" id="38569"/>
    <lineage>
        <taxon>Eukaryota</taxon>
        <taxon>Metazoa</taxon>
        <taxon>Ecdysozoa</taxon>
        <taxon>Arthropoda</taxon>
        <taxon>Hexapoda</taxon>
        <taxon>Insecta</taxon>
        <taxon>Pterygota</taxon>
        <taxon>Neoptera</taxon>
        <taxon>Endopterygota</taxon>
        <taxon>Diptera</taxon>
        <taxon>Nematocera</taxon>
        <taxon>Culicoidea</taxon>
        <taxon>Culicidae</taxon>
        <taxon>Culicinae</taxon>
        <taxon>Culicini</taxon>
        <taxon>Culex</taxon>
        <taxon>Culex</taxon>
    </lineage>
</organism>
<evidence type="ECO:0000256" key="6">
    <source>
        <dbReference type="ARBA" id="ARBA00023069"/>
    </source>
</evidence>
<evidence type="ECO:0000259" key="9">
    <source>
        <dbReference type="Pfam" id="PF23602"/>
    </source>
</evidence>
<keyword evidence="5" id="KW-0677">Repeat</keyword>
<keyword evidence="11" id="KW-1185">Reference proteome</keyword>
<evidence type="ECO:0000256" key="2">
    <source>
        <dbReference type="ARBA" id="ARBA00004496"/>
    </source>
</evidence>
<dbReference type="PROSITE" id="PS51450">
    <property type="entry name" value="LRR"/>
    <property type="match status" value="2"/>
</dbReference>
<dbReference type="SUPFAM" id="SSF52058">
    <property type="entry name" value="L domain-like"/>
    <property type="match status" value="1"/>
</dbReference>
<evidence type="ECO:0000256" key="8">
    <source>
        <dbReference type="ARBA" id="ARBA00049982"/>
    </source>
</evidence>
<evidence type="ECO:0000256" key="4">
    <source>
        <dbReference type="ARBA" id="ARBA00022614"/>
    </source>
</evidence>
<dbReference type="Pfam" id="PF14580">
    <property type="entry name" value="LRR_9"/>
    <property type="match status" value="1"/>
</dbReference>
<evidence type="ECO:0000256" key="1">
    <source>
        <dbReference type="ARBA" id="ARBA00004138"/>
    </source>
</evidence>
<dbReference type="EMBL" id="JBEHCU010000460">
    <property type="protein sequence ID" value="KAL1404398.1"/>
    <property type="molecule type" value="Genomic_DNA"/>
</dbReference>
<evidence type="ECO:0000256" key="3">
    <source>
        <dbReference type="ARBA" id="ARBA00022490"/>
    </source>
</evidence>
<dbReference type="GO" id="GO:0005929">
    <property type="term" value="C:cilium"/>
    <property type="evidence" value="ECO:0007669"/>
    <property type="project" value="UniProtKB-SubCell"/>
</dbReference>
<comment type="subcellular location">
    <subcellularLocation>
        <location evidence="1">Cell projection</location>
        <location evidence="1">Cilium</location>
    </subcellularLocation>
    <subcellularLocation>
        <location evidence="2">Cytoplasm</location>
    </subcellularLocation>
</comment>
<dbReference type="SMART" id="SM00365">
    <property type="entry name" value="LRR_SD22"/>
    <property type="match status" value="2"/>
</dbReference>
<gene>
    <name evidence="10" type="ORF">pipiens_005366</name>
</gene>
<dbReference type="InterPro" id="IPR001611">
    <property type="entry name" value="Leu-rich_rpt"/>
</dbReference>
<dbReference type="FunFam" id="3.80.10.10:FF:000052">
    <property type="entry name" value="Leucine rich repeat containing 6"/>
    <property type="match status" value="1"/>
</dbReference>
<accession>A0ABD1DY56</accession>
<sequence length="397" mass="45990">MVRITEQLIRKRSEHNELIIGTLEELSLHQEDIECIEHIGSWCRELKILFLQSNLISRIENVHKLKKLEYLNLAVNNIERIENLEGLESLNKLDLTLNFVGELTSVETLRGNYNLRELYLTGNPCTDYAGYRDYVICALPQLESLDGVEITRTDRLKASKDFRANRARIVQLELKHRIDRDEQKVRVEESLRVQEESVKDLDEEQRATQFWQQKSEHCPETRIMMAKYAKKGRERPGAGVGDGEKVPQRTLKLFADCGRPYSLNEAKIKFEFLDEDDRYELNLHIYKFLDTSCIEVDAQPNYIRATIKGKVFQLALKDEIKTDESKCKRSTTTGQMLIVMPKLNPQNISFREPEVYSKVRRDAAAKTDLKGTVDYKNIIKQGGKSAEINEDEIPPLI</sequence>
<keyword evidence="3" id="KW-0963">Cytoplasm</keyword>
<comment type="similarity">
    <text evidence="8">Belongs to the tilB family.</text>
</comment>
<evidence type="ECO:0000313" key="11">
    <source>
        <dbReference type="Proteomes" id="UP001562425"/>
    </source>
</evidence>
<feature type="domain" description="Dynein axonemal assembly factor 11-like CS" evidence="9">
    <location>
        <begin position="242"/>
        <end position="342"/>
    </location>
</feature>
<reference evidence="10 11" key="1">
    <citation type="submission" date="2024-05" db="EMBL/GenBank/DDBJ databases">
        <title>Culex pipiens pipiens assembly and annotation.</title>
        <authorList>
            <person name="Alout H."/>
            <person name="Durand T."/>
        </authorList>
    </citation>
    <scope>NUCLEOTIDE SEQUENCE [LARGE SCALE GENOMIC DNA]</scope>
    <source>
        <strain evidence="10">HA-2024</strain>
        <tissue evidence="10">Whole body</tissue>
    </source>
</reference>
<dbReference type="InterPro" id="IPR056496">
    <property type="entry name" value="CS_DNAAF11_C"/>
</dbReference>
<evidence type="ECO:0000313" key="10">
    <source>
        <dbReference type="EMBL" id="KAL1404398.1"/>
    </source>
</evidence>